<dbReference type="GO" id="GO:0031177">
    <property type="term" value="F:phosphopantetheine binding"/>
    <property type="evidence" value="ECO:0007669"/>
    <property type="project" value="InterPro"/>
</dbReference>
<dbReference type="Pfam" id="PF00668">
    <property type="entry name" value="Condensation"/>
    <property type="match status" value="1"/>
</dbReference>
<dbReference type="GO" id="GO:0005737">
    <property type="term" value="C:cytoplasm"/>
    <property type="evidence" value="ECO:0007669"/>
    <property type="project" value="TreeGrafter"/>
</dbReference>
<dbReference type="Gene3D" id="3.40.50.12780">
    <property type="entry name" value="N-terminal domain of ligase-like"/>
    <property type="match status" value="1"/>
</dbReference>
<proteinExistence type="predicted"/>
<dbReference type="Gene3D" id="1.10.1200.10">
    <property type="entry name" value="ACP-like"/>
    <property type="match status" value="2"/>
</dbReference>
<dbReference type="GO" id="GO:0044550">
    <property type="term" value="P:secondary metabolite biosynthetic process"/>
    <property type="evidence" value="ECO:0007669"/>
    <property type="project" value="TreeGrafter"/>
</dbReference>
<dbReference type="PROSITE" id="PS00012">
    <property type="entry name" value="PHOSPHOPANTETHEINE"/>
    <property type="match status" value="1"/>
</dbReference>
<feature type="compositionally biased region" description="Polar residues" evidence="4">
    <location>
        <begin position="270"/>
        <end position="293"/>
    </location>
</feature>
<dbReference type="InterPro" id="IPR013120">
    <property type="entry name" value="FAR_NAD-bd"/>
</dbReference>
<dbReference type="CDD" id="cd19532">
    <property type="entry name" value="C_PKS-NRPS"/>
    <property type="match status" value="1"/>
</dbReference>
<dbReference type="SUPFAM" id="SSF47336">
    <property type="entry name" value="ACP-like"/>
    <property type="match status" value="2"/>
</dbReference>
<dbReference type="EMBL" id="QZAF01000201">
    <property type="protein sequence ID" value="THV70397.1"/>
    <property type="molecule type" value="Genomic_DNA"/>
</dbReference>
<gene>
    <name evidence="6" type="ORF">D6D28_05184</name>
</gene>
<feature type="compositionally biased region" description="Polar residues" evidence="4">
    <location>
        <begin position="301"/>
        <end position="311"/>
    </location>
</feature>
<evidence type="ECO:0000256" key="1">
    <source>
        <dbReference type="ARBA" id="ARBA00022450"/>
    </source>
</evidence>
<dbReference type="Gene3D" id="3.30.559.30">
    <property type="entry name" value="Nonribosomal peptide synthetase, condensation domain"/>
    <property type="match status" value="1"/>
</dbReference>
<dbReference type="Gene3D" id="3.30.300.30">
    <property type="match status" value="1"/>
</dbReference>
<dbReference type="PANTHER" id="PTHR45527">
    <property type="entry name" value="NONRIBOSOMAL PEPTIDE SYNTHETASE"/>
    <property type="match status" value="1"/>
</dbReference>
<dbReference type="InterPro" id="IPR009081">
    <property type="entry name" value="PP-bd_ACP"/>
</dbReference>
<keyword evidence="2" id="KW-0597">Phosphoprotein</keyword>
<dbReference type="SUPFAM" id="SSF51735">
    <property type="entry name" value="NAD(P)-binding Rossmann-fold domains"/>
    <property type="match status" value="2"/>
</dbReference>
<evidence type="ECO:0000256" key="3">
    <source>
        <dbReference type="ARBA" id="ARBA00022598"/>
    </source>
</evidence>
<comment type="caution">
    <text evidence="6">The sequence shown here is derived from an EMBL/GenBank/DDBJ whole genome shotgun (WGS) entry which is preliminary data.</text>
</comment>
<evidence type="ECO:0000313" key="7">
    <source>
        <dbReference type="Proteomes" id="UP000304951"/>
    </source>
</evidence>
<keyword evidence="1" id="KW-0596">Phosphopantetheine</keyword>
<dbReference type="InterPro" id="IPR042099">
    <property type="entry name" value="ANL_N_sf"/>
</dbReference>
<dbReference type="GO" id="GO:0043041">
    <property type="term" value="P:amino acid activation for nonribosomal peptide biosynthetic process"/>
    <property type="evidence" value="ECO:0007669"/>
    <property type="project" value="TreeGrafter"/>
</dbReference>
<dbReference type="Proteomes" id="UP000304951">
    <property type="component" value="Unassembled WGS sequence"/>
</dbReference>
<dbReference type="InterPro" id="IPR045851">
    <property type="entry name" value="AMP-bd_C_sf"/>
</dbReference>
<dbReference type="CDD" id="cd05930">
    <property type="entry name" value="A_NRPS"/>
    <property type="match status" value="1"/>
</dbReference>
<dbReference type="InterPro" id="IPR000873">
    <property type="entry name" value="AMP-dep_synth/lig_dom"/>
</dbReference>
<dbReference type="SUPFAM" id="SSF56801">
    <property type="entry name" value="Acetyl-CoA synthetase-like"/>
    <property type="match status" value="1"/>
</dbReference>
<name>A0A4S8SI69_AURPU</name>
<dbReference type="GO" id="GO:0016874">
    <property type="term" value="F:ligase activity"/>
    <property type="evidence" value="ECO:0007669"/>
    <property type="project" value="UniProtKB-KW"/>
</dbReference>
<feature type="domain" description="Carrier" evidence="5">
    <location>
        <begin position="187"/>
        <end position="262"/>
    </location>
</feature>
<dbReference type="InterPro" id="IPR023213">
    <property type="entry name" value="CAT-like_dom_sf"/>
</dbReference>
<dbReference type="SUPFAM" id="SSF52777">
    <property type="entry name" value="CoA-dependent acyltransferases"/>
    <property type="match status" value="2"/>
</dbReference>
<dbReference type="Gene3D" id="3.30.559.10">
    <property type="entry name" value="Chloramphenicol acetyltransferase-like domain"/>
    <property type="match status" value="1"/>
</dbReference>
<dbReference type="PROSITE" id="PS00455">
    <property type="entry name" value="AMP_BINDING"/>
    <property type="match status" value="1"/>
</dbReference>
<protein>
    <recommendedName>
        <fullName evidence="5">Carrier domain-containing protein</fullName>
    </recommendedName>
</protein>
<dbReference type="InterPro" id="IPR036291">
    <property type="entry name" value="NAD(P)-bd_dom_sf"/>
</dbReference>
<dbReference type="Pfam" id="PF00550">
    <property type="entry name" value="PP-binding"/>
    <property type="match status" value="2"/>
</dbReference>
<accession>A0A4S8SI69</accession>
<evidence type="ECO:0000256" key="4">
    <source>
        <dbReference type="SAM" id="MobiDB-lite"/>
    </source>
</evidence>
<dbReference type="InterPro" id="IPR020845">
    <property type="entry name" value="AMP-binding_CS"/>
</dbReference>
<dbReference type="Pfam" id="PF07993">
    <property type="entry name" value="NAD_binding_4"/>
    <property type="match status" value="1"/>
</dbReference>
<dbReference type="Pfam" id="PF00501">
    <property type="entry name" value="AMP-binding"/>
    <property type="match status" value="1"/>
</dbReference>
<evidence type="ECO:0000256" key="2">
    <source>
        <dbReference type="ARBA" id="ARBA00022553"/>
    </source>
</evidence>
<dbReference type="InterPro" id="IPR020806">
    <property type="entry name" value="PKS_PP-bd"/>
</dbReference>
<dbReference type="InterPro" id="IPR013968">
    <property type="entry name" value="PKS_KR"/>
</dbReference>
<reference evidence="6 7" key="1">
    <citation type="submission" date="2018-10" db="EMBL/GenBank/DDBJ databases">
        <title>Fifty Aureobasidium pullulans genomes reveal a recombining polyextremotolerant generalist.</title>
        <authorList>
            <person name="Gostincar C."/>
            <person name="Turk M."/>
            <person name="Zajc J."/>
            <person name="Gunde-Cimerman N."/>
        </authorList>
    </citation>
    <scope>NUCLEOTIDE SEQUENCE [LARGE SCALE GENOMIC DNA]</scope>
    <source>
        <strain evidence="6 7">EXF-11900</strain>
    </source>
</reference>
<keyword evidence="3" id="KW-0436">Ligase</keyword>
<organism evidence="6 7">
    <name type="scientific">Aureobasidium pullulans</name>
    <name type="common">Black yeast</name>
    <name type="synonym">Pullularia pullulans</name>
    <dbReference type="NCBI Taxonomy" id="5580"/>
    <lineage>
        <taxon>Eukaryota</taxon>
        <taxon>Fungi</taxon>
        <taxon>Dikarya</taxon>
        <taxon>Ascomycota</taxon>
        <taxon>Pezizomycotina</taxon>
        <taxon>Dothideomycetes</taxon>
        <taxon>Dothideomycetidae</taxon>
        <taxon>Dothideales</taxon>
        <taxon>Saccotheciaceae</taxon>
        <taxon>Aureobasidium</taxon>
    </lineage>
</organism>
<sequence>MNESLGPKVTGTLLLDELFQSVDLEFFILYSSLVYITGNQGQTAYCAGNGFLVSQAHGRRSRGLTASVMNLAGISGIGFITRNDHSILDRLDLLGYGVISENDYLYLFAEAVLAGPVDSGRNPEVSGGLRFVDMAKDKHPPVWTGDPTFTHYLLDRSSAGDGESLAASSTSMKSRLLEANSANEIFDIVLSSFAGLLHKQLRLSPEDSVPSDAAIVELGVDSLVAVQIRQWFMDELEISIPVMKILGGATIFDLVEGAVGEISPSLIPQVSQDQSVSPIHEQGSANDVNSTAEGDTESDSRINTSPSSVSNDDFLHVSDDGLSTPMTSSNSEDWSIVPMPNQKKHELLDRPNTQKSRPRIQRKVKMAFAATRFWFLRQYLQDDACFNVVFRVHITGDVDVMKFDEAVKRLGRRHEAFRTCFYVDEETQEPTQGVMADSRLRLERKSVGGEAEAAEETAMLKNHPFDIEHGDVARIAWLTVNPTDHYLVIACHHIAIDGFSNNVLLTELDLLYRDQRLSPVHLQFTDFAVQQRQEVETGRMTKELAFWRSVYPSVPDPLPLFPLSGVQSRQPLTTYGHLEASTTLTKEMASRIRTGVRSVHCTFFHFMLAAFEVFLFRFLETEELVIGIADANRDDLKTLSTVGFLLNLLPLRFQSPESDATFTEVLRRAKDIARAALDNSRLPFDVILNELDVPRSSTYSPLFQVFLDYKQVTAKAPPMLKAKAQGERFNGETGYDLVLDIVDVAGGDVNITLRAQKSLYPDHVEILLHSFMRLVHVFTDDLGTAAGSVQLFGEAERKKAIQLGRGLSMPLTWPETMSLRIEDMVKQYPEDLAVRDAFGPGMTYSVMQETVAKISQRILQEGAAYGTRIAVFQEPSALWICSLLAIWTLGCVYLPLDPKRGLPALSSIVASAQPGLILVSSDTVAESNALADKVPVVNVDRIQEGPRVPPVQNRSKGSGVAVILFTSGSTGKPKGIEVGHAGLVNLLEGYSRSFNVERPAVLQHTTYSFDIALDQILSGLGLGGSLYVASAAERQDPRLLASAIKRMNLSYTKATPSEYVAWIDSGHDLLAQATAWEWALIGGENWNDTLRLAFQNLNLPSLRLQNCYGPTESTINCAKKEIPLDQTITTLSAGTALPNTSIYILNDQLCPVPCGVLGEVVISGAGTALGYLQDPALTAEKFISDRHATQEYLASGWTRAYRTGDLGYLNNDGSLVIVGRINGDTQVKLRGVRIELEDIESNIVKTSGGAISRATASVRGQGLSQVLVAFVEFSNSADVADRDGFLTQLVSRLPLPSYMTPARLLYLPEGIPLNNHNKVDRRAVNNLPLSSFESIQNATELTETESKLRQIWLDLFSMTTADTLAITKDSDFFNSGGNSIMSIQLQRRIHTEFNVSISLPELLESGTISELGSIITSRLGTEIDWEKETKLDQDLTAAIRSLSAKDLVSKNERPKSVLLTGASGFVGRHVLQGLIANDSVTSVHCVALRPSSAQDPKRIALMELQATSTKVHVYEGDLGAPRLGLSEILFKLLANEVDAIIHCGANRSFWGDYASLRDVNTSSTRELIRMGSIARLQHQKATSISFVSTGEKELAAAPGTGSNGYVATKWVSERLLEQASTSFGLAVNIHRLQPMLDPNTTDEERKESVYAELIDLIHRMKLLPSRDTWSGRWDLTPVTVMSDTIVRSALERPIHAGTHYVPLKATISMTMDVGSHVRCASIDRQHHGRGARPSVDWTRQRSWILVSSDEYGCNSTRQGGKQCSQSSQMRVEDHVRIILTLFDNSE</sequence>
<feature type="region of interest" description="Disordered" evidence="4">
    <location>
        <begin position="270"/>
        <end position="337"/>
    </location>
</feature>
<dbReference type="Gene3D" id="3.40.50.720">
    <property type="entry name" value="NAD(P)-binding Rossmann-like Domain"/>
    <property type="match status" value="2"/>
</dbReference>
<dbReference type="Pfam" id="PF08659">
    <property type="entry name" value="KR"/>
    <property type="match status" value="1"/>
</dbReference>
<dbReference type="SMART" id="SM00823">
    <property type="entry name" value="PKS_PP"/>
    <property type="match status" value="2"/>
</dbReference>
<feature type="compositionally biased region" description="Polar residues" evidence="4">
    <location>
        <begin position="324"/>
        <end position="333"/>
    </location>
</feature>
<dbReference type="PROSITE" id="PS50075">
    <property type="entry name" value="CARRIER"/>
    <property type="match status" value="2"/>
</dbReference>
<evidence type="ECO:0000313" key="6">
    <source>
        <dbReference type="EMBL" id="THV70397.1"/>
    </source>
</evidence>
<dbReference type="InterPro" id="IPR036736">
    <property type="entry name" value="ACP-like_sf"/>
</dbReference>
<dbReference type="InterPro" id="IPR001242">
    <property type="entry name" value="Condensation_dom"/>
</dbReference>
<dbReference type="PANTHER" id="PTHR45527:SF1">
    <property type="entry name" value="FATTY ACID SYNTHASE"/>
    <property type="match status" value="1"/>
</dbReference>
<dbReference type="InterPro" id="IPR006162">
    <property type="entry name" value="Ppantetheine_attach_site"/>
</dbReference>
<feature type="domain" description="Carrier" evidence="5">
    <location>
        <begin position="1339"/>
        <end position="1419"/>
    </location>
</feature>
<evidence type="ECO:0000259" key="5">
    <source>
        <dbReference type="PROSITE" id="PS50075"/>
    </source>
</evidence>